<dbReference type="GO" id="GO:0051539">
    <property type="term" value="F:4 iron, 4 sulfur cluster binding"/>
    <property type="evidence" value="ECO:0007669"/>
    <property type="project" value="UniProtKB-KW"/>
</dbReference>
<evidence type="ECO:0000256" key="4">
    <source>
        <dbReference type="ARBA" id="ARBA00023002"/>
    </source>
</evidence>
<dbReference type="Gene3D" id="3.30.413.10">
    <property type="entry name" value="Sulfite Reductase Hemoprotein, domain 1"/>
    <property type="match status" value="1"/>
</dbReference>
<evidence type="ECO:0000259" key="7">
    <source>
        <dbReference type="Pfam" id="PF03460"/>
    </source>
</evidence>
<keyword evidence="6" id="KW-0411">Iron-sulfur</keyword>
<feature type="domain" description="Nitrite/Sulfite reductase ferredoxin-like" evidence="7">
    <location>
        <begin position="24"/>
        <end position="84"/>
    </location>
</feature>
<dbReference type="Proteomes" id="UP000199651">
    <property type="component" value="Unassembled WGS sequence"/>
</dbReference>
<sequence length="351" mass="36073">MPISHRRSGADACPGALDVHRAADGGLARVRIPGGRLTFAQLRAVAEASADLGDGVLELTSRANLQVRGLAEGAEVELGARLAEAGLLPSLTHEKVRNIMSSPLGDPGLAAELDAELCATPELAALPGRFLFVFDDGRGDVAWLGADVAALPVGASVAILLGGADHGVRVPRTDVVSTMLACAAAFLELRDEQWRIAELDASMIAARFPTTAERVEPGVPGAVGPVGPVEFVDGTAGFGVAVPLGRLTSEQALALGRDVVVTPWRGLVVAGPEPVVPGLITDPASPWVGVTACTGQPGCAKSLADVRADARPLDRPAHWSGCARRCGRPAGEVIDVVATESGYQVSGRQEP</sequence>
<keyword evidence="4" id="KW-0560">Oxidoreductase</keyword>
<evidence type="ECO:0000313" key="8">
    <source>
        <dbReference type="EMBL" id="SDP70899.1"/>
    </source>
</evidence>
<dbReference type="SUPFAM" id="SSF56014">
    <property type="entry name" value="Nitrite and sulphite reductase 4Fe-4S domain-like"/>
    <property type="match status" value="1"/>
</dbReference>
<evidence type="ECO:0000256" key="3">
    <source>
        <dbReference type="ARBA" id="ARBA00022723"/>
    </source>
</evidence>
<keyword evidence="3" id="KW-0479">Metal-binding</keyword>
<dbReference type="RefSeq" id="WP_091382347.1">
    <property type="nucleotide sequence ID" value="NZ_FNDV01000007.1"/>
</dbReference>
<keyword evidence="2" id="KW-0349">Heme</keyword>
<evidence type="ECO:0000256" key="6">
    <source>
        <dbReference type="ARBA" id="ARBA00023014"/>
    </source>
</evidence>
<gene>
    <name evidence="8" type="ORF">SAMN05192558_112135</name>
</gene>
<dbReference type="OrthoDB" id="105450at2"/>
<accession>A0A1H0UX93</accession>
<dbReference type="InterPro" id="IPR045854">
    <property type="entry name" value="NO2/SO3_Rdtase_4Fe4S_sf"/>
</dbReference>
<protein>
    <submittedName>
        <fullName evidence="8">Precorrin-3B synthase</fullName>
    </submittedName>
</protein>
<dbReference type="InterPro" id="IPR051329">
    <property type="entry name" value="NIR_SIR_4Fe-4S"/>
</dbReference>
<keyword evidence="9" id="KW-1185">Reference proteome</keyword>
<proteinExistence type="predicted"/>
<name>A0A1H0UX93_9PSEU</name>
<keyword evidence="5" id="KW-0408">Iron</keyword>
<organism evidence="8 9">
    <name type="scientific">Actinokineospora alba</name>
    <dbReference type="NCBI Taxonomy" id="504798"/>
    <lineage>
        <taxon>Bacteria</taxon>
        <taxon>Bacillati</taxon>
        <taxon>Actinomycetota</taxon>
        <taxon>Actinomycetes</taxon>
        <taxon>Pseudonocardiales</taxon>
        <taxon>Pseudonocardiaceae</taxon>
        <taxon>Actinokineospora</taxon>
    </lineage>
</organism>
<dbReference type="Gene3D" id="3.90.480.10">
    <property type="entry name" value="Sulfite Reductase Hemoprotein,Domain 2"/>
    <property type="match status" value="1"/>
</dbReference>
<dbReference type="GO" id="GO:0046872">
    <property type="term" value="F:metal ion binding"/>
    <property type="evidence" value="ECO:0007669"/>
    <property type="project" value="UniProtKB-KW"/>
</dbReference>
<evidence type="ECO:0000313" key="9">
    <source>
        <dbReference type="Proteomes" id="UP000199651"/>
    </source>
</evidence>
<keyword evidence="1" id="KW-0004">4Fe-4S</keyword>
<dbReference type="PANTHER" id="PTHR32439:SF9">
    <property type="entry name" value="BLR3264 PROTEIN"/>
    <property type="match status" value="1"/>
</dbReference>
<dbReference type="InterPro" id="IPR036136">
    <property type="entry name" value="Nit/Sulf_reduc_fer-like_dom_sf"/>
</dbReference>
<dbReference type="PANTHER" id="PTHR32439">
    <property type="entry name" value="FERREDOXIN--NITRITE REDUCTASE, CHLOROPLASTIC"/>
    <property type="match status" value="1"/>
</dbReference>
<evidence type="ECO:0000256" key="1">
    <source>
        <dbReference type="ARBA" id="ARBA00022485"/>
    </source>
</evidence>
<evidence type="ECO:0000256" key="2">
    <source>
        <dbReference type="ARBA" id="ARBA00022617"/>
    </source>
</evidence>
<dbReference type="Pfam" id="PF03460">
    <property type="entry name" value="NIR_SIR_ferr"/>
    <property type="match status" value="1"/>
</dbReference>
<dbReference type="InterPro" id="IPR005117">
    <property type="entry name" value="NiRdtase/SiRdtase_haem-b_fer"/>
</dbReference>
<dbReference type="EMBL" id="FNJB01000012">
    <property type="protein sequence ID" value="SDP70899.1"/>
    <property type="molecule type" value="Genomic_DNA"/>
</dbReference>
<dbReference type="STRING" id="504798.SAMN05421871_107269"/>
<dbReference type="GO" id="GO:0016491">
    <property type="term" value="F:oxidoreductase activity"/>
    <property type="evidence" value="ECO:0007669"/>
    <property type="project" value="UniProtKB-KW"/>
</dbReference>
<dbReference type="AlphaFoldDB" id="A0A1H0UX93"/>
<evidence type="ECO:0000256" key="5">
    <source>
        <dbReference type="ARBA" id="ARBA00023004"/>
    </source>
</evidence>
<reference evidence="9" key="1">
    <citation type="submission" date="2016-10" db="EMBL/GenBank/DDBJ databases">
        <authorList>
            <person name="Varghese N."/>
            <person name="Submissions S."/>
        </authorList>
    </citation>
    <scope>NUCLEOTIDE SEQUENCE [LARGE SCALE GENOMIC DNA]</scope>
    <source>
        <strain evidence="9">IBRC-M 10655</strain>
    </source>
</reference>
<dbReference type="SUPFAM" id="SSF55124">
    <property type="entry name" value="Nitrite/Sulfite reductase N-terminal domain-like"/>
    <property type="match status" value="2"/>
</dbReference>